<gene>
    <name evidence="3" type="ORF">DC20_19490</name>
</gene>
<dbReference type="OrthoDB" id="9784774at2"/>
<keyword evidence="3" id="KW-0378">Hydrolase</keyword>
<evidence type="ECO:0000313" key="3">
    <source>
        <dbReference type="EMBL" id="ALJ00768.1"/>
    </source>
</evidence>
<evidence type="ECO:0000256" key="1">
    <source>
        <dbReference type="PROSITE-ProRule" id="PRU00464"/>
    </source>
</evidence>
<dbReference type="SUPFAM" id="SSF54197">
    <property type="entry name" value="HIT-like"/>
    <property type="match status" value="1"/>
</dbReference>
<feature type="domain" description="HIT" evidence="2">
    <location>
        <begin position="1"/>
        <end position="106"/>
    </location>
</feature>
<dbReference type="STRING" id="512763.DC20_19490"/>
<reference evidence="3 4" key="1">
    <citation type="submission" date="2015-08" db="EMBL/GenBank/DDBJ databases">
        <title>Complete genome sequence of Rufibacter tibetensis strain 1351t, a radiation-resistant bacterium from tibet plateau.</title>
        <authorList>
            <person name="Dai J."/>
        </authorList>
    </citation>
    <scope>NUCLEOTIDE SEQUENCE [LARGE SCALE GENOMIC DNA]</scope>
    <source>
        <strain evidence="3 4">1351</strain>
    </source>
</reference>
<dbReference type="EMBL" id="CP012643">
    <property type="protein sequence ID" value="ALJ00768.1"/>
    <property type="molecule type" value="Genomic_DNA"/>
</dbReference>
<name>A0A0P0CM48_9BACT</name>
<evidence type="ECO:0000313" key="4">
    <source>
        <dbReference type="Proteomes" id="UP000061382"/>
    </source>
</evidence>
<dbReference type="Gene3D" id="3.30.428.10">
    <property type="entry name" value="HIT-like"/>
    <property type="match status" value="1"/>
</dbReference>
<feature type="short sequence motif" description="Histidine triad motif" evidence="1">
    <location>
        <begin position="91"/>
        <end position="95"/>
    </location>
</feature>
<dbReference type="PANTHER" id="PTHR42997">
    <property type="entry name" value="HIT FAMILY HYDROLASE"/>
    <property type="match status" value="1"/>
</dbReference>
<keyword evidence="4" id="KW-1185">Reference proteome</keyword>
<dbReference type="InterPro" id="IPR011146">
    <property type="entry name" value="HIT-like"/>
</dbReference>
<dbReference type="PROSITE" id="PS51084">
    <property type="entry name" value="HIT_2"/>
    <property type="match status" value="1"/>
</dbReference>
<evidence type="ECO:0000259" key="2">
    <source>
        <dbReference type="PROSITE" id="PS51084"/>
    </source>
</evidence>
<dbReference type="KEGG" id="rti:DC20_19490"/>
<sequence>MSVFLQLPKDRIIFQDELFFIIRDKYPVSPGHSLIISNQLRADYFDLTNDEKFHLPKVIEKCKQFIEQDFTPDGYNIGMNCGEVAGQTVMHFHCHLIPRFKGDMADPRGGVRHSVEGKGYY</sequence>
<dbReference type="AlphaFoldDB" id="A0A0P0CM48"/>
<dbReference type="GO" id="GO:0016787">
    <property type="term" value="F:hydrolase activity"/>
    <property type="evidence" value="ECO:0007669"/>
    <property type="project" value="UniProtKB-KW"/>
</dbReference>
<accession>A0A0P0CM48</accession>
<protein>
    <submittedName>
        <fullName evidence="3">Diadenosine tetraphosphate hydrolase</fullName>
    </submittedName>
</protein>
<dbReference type="InterPro" id="IPR036265">
    <property type="entry name" value="HIT-like_sf"/>
</dbReference>
<proteinExistence type="predicted"/>
<dbReference type="InterPro" id="IPR052908">
    <property type="entry name" value="AP-4-A_phosphorylase"/>
</dbReference>
<dbReference type="RefSeq" id="WP_062545375.1">
    <property type="nucleotide sequence ID" value="NZ_CP012643.1"/>
</dbReference>
<dbReference type="Proteomes" id="UP000061382">
    <property type="component" value="Chromosome"/>
</dbReference>
<dbReference type="PANTHER" id="PTHR42997:SF1">
    <property type="entry name" value="AP-4-A PHOSPHORYLASE"/>
    <property type="match status" value="1"/>
</dbReference>
<dbReference type="PATRIC" id="fig|512763.3.peg.4272"/>
<dbReference type="Pfam" id="PF01230">
    <property type="entry name" value="HIT"/>
    <property type="match status" value="1"/>
</dbReference>
<organism evidence="3 4">
    <name type="scientific">Rufibacter tibetensis</name>
    <dbReference type="NCBI Taxonomy" id="512763"/>
    <lineage>
        <taxon>Bacteria</taxon>
        <taxon>Pseudomonadati</taxon>
        <taxon>Bacteroidota</taxon>
        <taxon>Cytophagia</taxon>
        <taxon>Cytophagales</taxon>
        <taxon>Hymenobacteraceae</taxon>
        <taxon>Rufibacter</taxon>
    </lineage>
</organism>